<keyword evidence="1" id="KW-0560">Oxidoreductase</keyword>
<proteinExistence type="predicted"/>
<gene>
    <name evidence="3" type="ORF">THAR02_07515</name>
</gene>
<dbReference type="AlphaFoldDB" id="A0A0F9X5A3"/>
<evidence type="ECO:0000259" key="2">
    <source>
        <dbReference type="Pfam" id="PF00248"/>
    </source>
</evidence>
<organism evidence="3 4">
    <name type="scientific">Trichoderma harzianum</name>
    <name type="common">Hypocrea lixii</name>
    <dbReference type="NCBI Taxonomy" id="5544"/>
    <lineage>
        <taxon>Eukaryota</taxon>
        <taxon>Fungi</taxon>
        <taxon>Dikarya</taxon>
        <taxon>Ascomycota</taxon>
        <taxon>Pezizomycotina</taxon>
        <taxon>Sordariomycetes</taxon>
        <taxon>Hypocreomycetidae</taxon>
        <taxon>Hypocreales</taxon>
        <taxon>Hypocreaceae</taxon>
        <taxon>Trichoderma</taxon>
    </lineage>
</organism>
<feature type="domain" description="NADP-dependent oxidoreductase" evidence="2">
    <location>
        <begin position="11"/>
        <end position="308"/>
    </location>
</feature>
<name>A0A0F9X5A3_TRIHA</name>
<evidence type="ECO:0000313" key="3">
    <source>
        <dbReference type="EMBL" id="KKP00386.1"/>
    </source>
</evidence>
<dbReference type="OMA" id="CREKNYV"/>
<reference evidence="4" key="1">
    <citation type="journal article" date="2015" name="Genome Announc.">
        <title>Draft whole-genome sequence of the biocontrol agent Trichoderma harzianum T6776.</title>
        <authorList>
            <person name="Baroncelli R."/>
            <person name="Piaggeschi G."/>
            <person name="Fiorini L."/>
            <person name="Bertolini E."/>
            <person name="Zapparata A."/>
            <person name="Pe M.E."/>
            <person name="Sarrocco S."/>
            <person name="Vannacci G."/>
        </authorList>
    </citation>
    <scope>NUCLEOTIDE SEQUENCE [LARGE SCALE GENOMIC DNA]</scope>
    <source>
        <strain evidence="4">T6776</strain>
    </source>
</reference>
<dbReference type="OrthoDB" id="2310150at2759"/>
<dbReference type="PANTHER" id="PTHR43364">
    <property type="entry name" value="NADH-SPECIFIC METHYLGLYOXAL REDUCTASE-RELATED"/>
    <property type="match status" value="1"/>
</dbReference>
<dbReference type="Gene3D" id="3.20.20.100">
    <property type="entry name" value="NADP-dependent oxidoreductase domain"/>
    <property type="match status" value="1"/>
</dbReference>
<dbReference type="EMBL" id="JOKZ01000256">
    <property type="protein sequence ID" value="KKP00386.1"/>
    <property type="molecule type" value="Genomic_DNA"/>
</dbReference>
<dbReference type="GO" id="GO:0016491">
    <property type="term" value="F:oxidoreductase activity"/>
    <property type="evidence" value="ECO:0007669"/>
    <property type="project" value="UniProtKB-KW"/>
</dbReference>
<dbReference type="InterPro" id="IPR050523">
    <property type="entry name" value="AKR_Detox_Biosynth"/>
</dbReference>
<comment type="caution">
    <text evidence="3">The sequence shown here is derived from an EMBL/GenBank/DDBJ whole genome shotgun (WGS) entry which is preliminary data.</text>
</comment>
<dbReference type="InterPro" id="IPR036812">
    <property type="entry name" value="NAD(P)_OxRdtase_dom_sf"/>
</dbReference>
<evidence type="ECO:0000313" key="4">
    <source>
        <dbReference type="Proteomes" id="UP000034112"/>
    </source>
</evidence>
<dbReference type="InterPro" id="IPR023210">
    <property type="entry name" value="NADP_OxRdtase_dom"/>
</dbReference>
<accession>A0A0F9X5A3</accession>
<protein>
    <submittedName>
        <fullName evidence="3">Aflatoxin B1 aldehyde reductase member 3</fullName>
    </submittedName>
</protein>
<dbReference type="PANTHER" id="PTHR43364:SF4">
    <property type="entry name" value="NAD(P)-LINKED OXIDOREDUCTASE SUPERFAMILY PROTEIN"/>
    <property type="match status" value="1"/>
</dbReference>
<dbReference type="Proteomes" id="UP000034112">
    <property type="component" value="Unassembled WGS sequence"/>
</dbReference>
<sequence>MSPPTRPVAAVFGGTRIGNRELFMPNTQLETFLTTLAQHDVIKIDTAQVYGNSEVTLGRVQAGNRFVIDTKWSPSSWTESSAPWATSERIIRSAEESIHKLAIDQIDIFYLHRPDPMTPISETLAAVNTIHKRGVFRRFGLSGFPATEIEAIYNHCADHSYPLPVVYQGSYNPLNRHKETALLSTLRRLDISFYAYGASAGGFLGKSVAQAKNLANNGSYVSATCRPYLRDANFLEILAQWNTIAAIEGVSPAELAYRWVAYHSALRPDNGDAFIIGASSPEQLDETLSGIEKGPLSDNACVSIHEIWEKVKGE</sequence>
<dbReference type="Pfam" id="PF00248">
    <property type="entry name" value="Aldo_ket_red"/>
    <property type="match status" value="1"/>
</dbReference>
<evidence type="ECO:0000256" key="1">
    <source>
        <dbReference type="ARBA" id="ARBA00023002"/>
    </source>
</evidence>
<dbReference type="SUPFAM" id="SSF51430">
    <property type="entry name" value="NAD(P)-linked oxidoreductase"/>
    <property type="match status" value="1"/>
</dbReference>